<feature type="domain" description="PhoD-like phosphatase metallophosphatase" evidence="1">
    <location>
        <begin position="148"/>
        <end position="481"/>
    </location>
</feature>
<dbReference type="Gene3D" id="3.60.21.70">
    <property type="entry name" value="PhoD-like phosphatase"/>
    <property type="match status" value="1"/>
</dbReference>
<evidence type="ECO:0000313" key="4">
    <source>
        <dbReference type="Proteomes" id="UP000051660"/>
    </source>
</evidence>
<name>A0A0R3MNM1_9BRAD</name>
<comment type="caution">
    <text evidence="3">The sequence shown here is derived from an EMBL/GenBank/DDBJ whole genome shotgun (WGS) entry which is preliminary data.</text>
</comment>
<dbReference type="InterPro" id="IPR018946">
    <property type="entry name" value="PhoD-like_MPP"/>
</dbReference>
<feature type="domain" description="Phospholipase D N-terminal" evidence="2">
    <location>
        <begin position="42"/>
        <end position="137"/>
    </location>
</feature>
<dbReference type="RefSeq" id="WP_057860001.1">
    <property type="nucleotide sequence ID" value="NZ_LLYB01000081.1"/>
</dbReference>
<dbReference type="Pfam" id="PF16655">
    <property type="entry name" value="PhoD_N"/>
    <property type="match status" value="1"/>
</dbReference>
<dbReference type="PANTHER" id="PTHR43606:SF2">
    <property type="entry name" value="ALKALINE PHOSPHATASE FAMILY PROTEIN (AFU_ORTHOLOGUE AFUA_5G03860)"/>
    <property type="match status" value="1"/>
</dbReference>
<accession>A0A0R3MNM1</accession>
<dbReference type="InterPro" id="IPR029052">
    <property type="entry name" value="Metallo-depent_PP-like"/>
</dbReference>
<dbReference type="EMBL" id="LLYB01000081">
    <property type="protein sequence ID" value="KRR21537.1"/>
    <property type="molecule type" value="Genomic_DNA"/>
</dbReference>
<dbReference type="Proteomes" id="UP000051660">
    <property type="component" value="Unassembled WGS sequence"/>
</dbReference>
<reference evidence="3 4" key="1">
    <citation type="submission" date="2014-03" db="EMBL/GenBank/DDBJ databases">
        <title>Bradyrhizobium valentinum sp. nov., isolated from effective nodules of Lupinus mariae-josephae, a lupine endemic of basic-lime soils in Eastern Spain.</title>
        <authorList>
            <person name="Duran D."/>
            <person name="Rey L."/>
            <person name="Navarro A."/>
            <person name="Busquets A."/>
            <person name="Imperial J."/>
            <person name="Ruiz-Argueso T."/>
        </authorList>
    </citation>
    <scope>NUCLEOTIDE SEQUENCE [LARGE SCALE GENOMIC DNA]</scope>
    <source>
        <strain evidence="3 4">CCBAU 23086</strain>
    </source>
</reference>
<evidence type="ECO:0000259" key="1">
    <source>
        <dbReference type="Pfam" id="PF09423"/>
    </source>
</evidence>
<dbReference type="InterPro" id="IPR032093">
    <property type="entry name" value="PhoD_N"/>
</dbReference>
<gene>
    <name evidence="3" type="ORF">CQ14_07905</name>
</gene>
<evidence type="ECO:0000259" key="2">
    <source>
        <dbReference type="Pfam" id="PF16655"/>
    </source>
</evidence>
<dbReference type="AlphaFoldDB" id="A0A0R3MNM1"/>
<dbReference type="InterPro" id="IPR038607">
    <property type="entry name" value="PhoD-like_sf"/>
</dbReference>
<sequence length="514" mass="57065">MSGLVMQRRRFLAGSLASVAVASPFGIVRGAPVTFGADPYTLGVASGAPREDSVILWTRLAPRPLEEGGMTPAPVEVEWQVAEDEGFTRIAARGVERATAELAHSIHAEAKGLRPGRIYWYRFRAGSAVSPVGRTRTAPVGSNSRFRFAFASCQQYEQGYYTAYRDMAARDLDLVVHLGDYIYEKSWGTRHVREHGVGIPTTLAEFRNRYALYKSDADLQAAHAAFPWLSIWDDHEVADDYANDRSYTTRDPQRFLKIRTAAYQAYYEHMPLPPSARPIGPNATIYAHYRFGDMLDLLLLDDRQYRSAPACVKGGRPTTVADCEERTEEARTMLGGSQERWFDARLGDRRGRWTIVAQQTLMAETRRKDEEGGDRFWMDGWDGYPNARRRLLDSIVTHKVRNPVVIGGDRHAYFAANLKRDFSRPREATIAAEFVGTSITSDGPGESSVRNALAGNPGLVYANGEKRGYAVVALDVRSCTVGFEALDDVKDAHSAVRRLATFAVEDGVPGVKAA</sequence>
<protein>
    <submittedName>
        <fullName evidence="3">Alkaline phosphatase</fullName>
    </submittedName>
</protein>
<dbReference type="Pfam" id="PF09423">
    <property type="entry name" value="PhoD"/>
    <property type="match status" value="1"/>
</dbReference>
<dbReference type="Gene3D" id="2.60.40.380">
    <property type="entry name" value="Purple acid phosphatase-like, N-terminal"/>
    <property type="match status" value="1"/>
</dbReference>
<dbReference type="OrthoDB" id="327733at2"/>
<evidence type="ECO:0000313" key="3">
    <source>
        <dbReference type="EMBL" id="KRR21537.1"/>
    </source>
</evidence>
<dbReference type="CDD" id="cd07389">
    <property type="entry name" value="MPP_PhoD"/>
    <property type="match status" value="1"/>
</dbReference>
<proteinExistence type="predicted"/>
<dbReference type="InterPro" id="IPR052900">
    <property type="entry name" value="Phospholipid_Metab_Enz"/>
</dbReference>
<dbReference type="PANTHER" id="PTHR43606">
    <property type="entry name" value="PHOSPHATASE, PUTATIVE (AFU_ORTHOLOGUE AFUA_6G08710)-RELATED"/>
    <property type="match status" value="1"/>
</dbReference>
<organism evidence="3 4">
    <name type="scientific">Bradyrhizobium lablabi</name>
    <dbReference type="NCBI Taxonomy" id="722472"/>
    <lineage>
        <taxon>Bacteria</taxon>
        <taxon>Pseudomonadati</taxon>
        <taxon>Pseudomonadota</taxon>
        <taxon>Alphaproteobacteria</taxon>
        <taxon>Hyphomicrobiales</taxon>
        <taxon>Nitrobacteraceae</taxon>
        <taxon>Bradyrhizobium</taxon>
    </lineage>
</organism>
<dbReference type="SUPFAM" id="SSF56300">
    <property type="entry name" value="Metallo-dependent phosphatases"/>
    <property type="match status" value="1"/>
</dbReference>